<evidence type="ECO:0000259" key="1">
    <source>
        <dbReference type="Pfam" id="PF14534"/>
    </source>
</evidence>
<dbReference type="RefSeq" id="WP_145082201.1">
    <property type="nucleotide sequence ID" value="NZ_JAYFNS010000006.1"/>
</dbReference>
<dbReference type="Pfam" id="PF14534">
    <property type="entry name" value="DUF4440"/>
    <property type="match status" value="1"/>
</dbReference>
<comment type="caution">
    <text evidence="2">The sequence shown here is derived from an EMBL/GenBank/DDBJ whole genome shotgun (WGS) entry which is preliminary data.</text>
</comment>
<keyword evidence="3" id="KW-1185">Reference proteome</keyword>
<evidence type="ECO:0000313" key="2">
    <source>
        <dbReference type="EMBL" id="TWH80374.1"/>
    </source>
</evidence>
<proteinExistence type="predicted"/>
<reference evidence="2 3" key="1">
    <citation type="submission" date="2019-07" db="EMBL/GenBank/DDBJ databases">
        <title>Genomic Encyclopedia of Type Strains, Phase I: the one thousand microbial genomes (KMG-I) project.</title>
        <authorList>
            <person name="Kyrpides N."/>
        </authorList>
    </citation>
    <scope>NUCLEOTIDE SEQUENCE [LARGE SCALE GENOMIC DNA]</scope>
    <source>
        <strain evidence="2 3">DSM 13558</strain>
    </source>
</reference>
<evidence type="ECO:0000313" key="3">
    <source>
        <dbReference type="Proteomes" id="UP000315343"/>
    </source>
</evidence>
<gene>
    <name evidence="2" type="ORF">LY60_01635</name>
</gene>
<dbReference type="EMBL" id="VLKH01000004">
    <property type="protein sequence ID" value="TWH80374.1"/>
    <property type="molecule type" value="Genomic_DNA"/>
</dbReference>
<dbReference type="InterPro" id="IPR032710">
    <property type="entry name" value="NTF2-like_dom_sf"/>
</dbReference>
<protein>
    <submittedName>
        <fullName evidence="2">Uncharacterized protein (TIGR02246 family)</fullName>
    </submittedName>
</protein>
<feature type="domain" description="DUF4440" evidence="1">
    <location>
        <begin position="15"/>
        <end position="117"/>
    </location>
</feature>
<dbReference type="Proteomes" id="UP000315343">
    <property type="component" value="Unassembled WGS sequence"/>
</dbReference>
<accession>A0A562JC78</accession>
<name>A0A562JC78_9FIRM</name>
<dbReference type="InterPro" id="IPR027843">
    <property type="entry name" value="DUF4440"/>
</dbReference>
<dbReference type="Gene3D" id="3.10.450.50">
    <property type="match status" value="1"/>
</dbReference>
<dbReference type="AlphaFoldDB" id="A0A562JC78"/>
<organism evidence="2 3">
    <name type="scientific">Sedimentibacter saalensis</name>
    <dbReference type="NCBI Taxonomy" id="130788"/>
    <lineage>
        <taxon>Bacteria</taxon>
        <taxon>Bacillati</taxon>
        <taxon>Bacillota</taxon>
        <taxon>Tissierellia</taxon>
        <taxon>Sedimentibacter</taxon>
    </lineage>
</organism>
<dbReference type="SUPFAM" id="SSF54427">
    <property type="entry name" value="NTF2-like"/>
    <property type="match status" value="1"/>
</dbReference>
<sequence>MSNLEQTILKGYKDAIDAFNDGNVKGLVSHYADDIVEVDYSGVVCNGKAELEESFNEVFKQMPGISMKFENENISIRMLTPELSVIRVPIELVLPGGNPVLKGNHILINKKAGERWLAIESHMKLYPPPME</sequence>